<dbReference type="Proteomes" id="UP001177003">
    <property type="component" value="Chromosome 5"/>
</dbReference>
<evidence type="ECO:0000313" key="2">
    <source>
        <dbReference type="Proteomes" id="UP001177003"/>
    </source>
</evidence>
<name>A0AA35Z9M9_LACSI</name>
<evidence type="ECO:0000313" key="1">
    <source>
        <dbReference type="EMBL" id="CAI9288503.1"/>
    </source>
</evidence>
<keyword evidence="2" id="KW-1185">Reference proteome</keyword>
<dbReference type="EMBL" id="OX465081">
    <property type="protein sequence ID" value="CAI9288503.1"/>
    <property type="molecule type" value="Genomic_DNA"/>
</dbReference>
<protein>
    <submittedName>
        <fullName evidence="1">Uncharacterized protein</fullName>
    </submittedName>
</protein>
<dbReference type="AlphaFoldDB" id="A0AA35Z9M9"/>
<accession>A0AA35Z9M9</accession>
<organism evidence="1 2">
    <name type="scientific">Lactuca saligna</name>
    <name type="common">Willowleaf lettuce</name>
    <dbReference type="NCBI Taxonomy" id="75948"/>
    <lineage>
        <taxon>Eukaryota</taxon>
        <taxon>Viridiplantae</taxon>
        <taxon>Streptophyta</taxon>
        <taxon>Embryophyta</taxon>
        <taxon>Tracheophyta</taxon>
        <taxon>Spermatophyta</taxon>
        <taxon>Magnoliopsida</taxon>
        <taxon>eudicotyledons</taxon>
        <taxon>Gunneridae</taxon>
        <taxon>Pentapetalae</taxon>
        <taxon>asterids</taxon>
        <taxon>campanulids</taxon>
        <taxon>Asterales</taxon>
        <taxon>Asteraceae</taxon>
        <taxon>Cichorioideae</taxon>
        <taxon>Cichorieae</taxon>
        <taxon>Lactucinae</taxon>
        <taxon>Lactuca</taxon>
    </lineage>
</organism>
<reference evidence="1" key="1">
    <citation type="submission" date="2023-04" db="EMBL/GenBank/DDBJ databases">
        <authorList>
            <person name="Vijverberg K."/>
            <person name="Xiong W."/>
            <person name="Schranz E."/>
        </authorList>
    </citation>
    <scope>NUCLEOTIDE SEQUENCE</scope>
</reference>
<proteinExistence type="predicted"/>
<gene>
    <name evidence="1" type="ORF">LSALG_LOCUS27796</name>
</gene>
<sequence length="92" mass="10468">MIVLSQLYNKFDKQPYTPKGIILEADENDYEATLLRGRMRRPPQSCEAVKSGPRRGPQQYPLQVEEGLYKINTLIAAYANSQAEVLQMVVPK</sequence>